<dbReference type="InterPro" id="IPR011010">
    <property type="entry name" value="DNA_brk_join_enz"/>
</dbReference>
<dbReference type="InterPro" id="IPR013762">
    <property type="entry name" value="Integrase-like_cat_sf"/>
</dbReference>
<dbReference type="PROSITE" id="PS51898">
    <property type="entry name" value="TYR_RECOMBINASE"/>
    <property type="match status" value="1"/>
</dbReference>
<sequence length="249" mass="27518">MVIRSVLRFAVARKYLRAMPEGMPRLKAMGQSILEIPSDEEVERILAAASERHRVSFALMAYAGLRPNEVRALRWRDVRLRRDGEVVGGFVSVREGRSHGETHTPKTGQREVPVAPELGRLLAGVEGAGGAGREEFVALNERGRAWGQYGIVQAFERVRRKVGVGGWSVYCLRHYAITMWLRVGGPVHVVQRMAGHKHLATTQRCVHHLKEDLEEAARRLTLASEGKRGGGNSGATGSESSAGQRGRKR</sequence>
<gene>
    <name evidence="6" type="ORF">KEG57_28780</name>
</gene>
<evidence type="ECO:0000256" key="3">
    <source>
        <dbReference type="ARBA" id="ARBA00023172"/>
    </source>
</evidence>
<dbReference type="InterPro" id="IPR050090">
    <property type="entry name" value="Tyrosine_recombinase_XerCD"/>
</dbReference>
<evidence type="ECO:0000256" key="4">
    <source>
        <dbReference type="SAM" id="MobiDB-lite"/>
    </source>
</evidence>
<keyword evidence="3" id="KW-0233">DNA recombination</keyword>
<evidence type="ECO:0000313" key="6">
    <source>
        <dbReference type="EMBL" id="MDC3984537.1"/>
    </source>
</evidence>
<dbReference type="PANTHER" id="PTHR30349">
    <property type="entry name" value="PHAGE INTEGRASE-RELATED"/>
    <property type="match status" value="1"/>
</dbReference>
<dbReference type="PANTHER" id="PTHR30349:SF41">
    <property type="entry name" value="INTEGRASE_RECOMBINASE PROTEIN MJ0367-RELATED"/>
    <property type="match status" value="1"/>
</dbReference>
<dbReference type="GO" id="GO:0015074">
    <property type="term" value="P:DNA integration"/>
    <property type="evidence" value="ECO:0007669"/>
    <property type="project" value="InterPro"/>
</dbReference>
<dbReference type="EMBL" id="JAGTJJ010000021">
    <property type="protein sequence ID" value="MDC3984537.1"/>
    <property type="molecule type" value="Genomic_DNA"/>
</dbReference>
<dbReference type="Pfam" id="PF00589">
    <property type="entry name" value="Phage_integrase"/>
    <property type="match status" value="1"/>
</dbReference>
<keyword evidence="7" id="KW-1185">Reference proteome</keyword>
<accession>A0A9X3X594</accession>
<name>A0A9X3X594_9BACT</name>
<dbReference type="SUPFAM" id="SSF56349">
    <property type="entry name" value="DNA breaking-rejoining enzymes"/>
    <property type="match status" value="1"/>
</dbReference>
<dbReference type="Gene3D" id="1.10.443.10">
    <property type="entry name" value="Intergrase catalytic core"/>
    <property type="match status" value="1"/>
</dbReference>
<evidence type="ECO:0000259" key="5">
    <source>
        <dbReference type="PROSITE" id="PS51898"/>
    </source>
</evidence>
<dbReference type="Proteomes" id="UP001151081">
    <property type="component" value="Unassembled WGS sequence"/>
</dbReference>
<keyword evidence="2" id="KW-0238">DNA-binding</keyword>
<dbReference type="GO" id="GO:0003677">
    <property type="term" value="F:DNA binding"/>
    <property type="evidence" value="ECO:0007669"/>
    <property type="project" value="UniProtKB-KW"/>
</dbReference>
<evidence type="ECO:0000256" key="2">
    <source>
        <dbReference type="ARBA" id="ARBA00023125"/>
    </source>
</evidence>
<dbReference type="InterPro" id="IPR002104">
    <property type="entry name" value="Integrase_catalytic"/>
</dbReference>
<dbReference type="GO" id="GO:0006310">
    <property type="term" value="P:DNA recombination"/>
    <property type="evidence" value="ECO:0007669"/>
    <property type="project" value="UniProtKB-KW"/>
</dbReference>
<feature type="region of interest" description="Disordered" evidence="4">
    <location>
        <begin position="221"/>
        <end position="249"/>
    </location>
</feature>
<organism evidence="6 7">
    <name type="scientific">Polyangium jinanense</name>
    <dbReference type="NCBI Taxonomy" id="2829994"/>
    <lineage>
        <taxon>Bacteria</taxon>
        <taxon>Pseudomonadati</taxon>
        <taxon>Myxococcota</taxon>
        <taxon>Polyangia</taxon>
        <taxon>Polyangiales</taxon>
        <taxon>Polyangiaceae</taxon>
        <taxon>Polyangium</taxon>
    </lineage>
</organism>
<evidence type="ECO:0000313" key="7">
    <source>
        <dbReference type="Proteomes" id="UP001151081"/>
    </source>
</evidence>
<feature type="domain" description="Tyr recombinase" evidence="5">
    <location>
        <begin position="32"/>
        <end position="218"/>
    </location>
</feature>
<comment type="caution">
    <text evidence="6">The sequence shown here is derived from an EMBL/GenBank/DDBJ whole genome shotgun (WGS) entry which is preliminary data.</text>
</comment>
<evidence type="ECO:0000256" key="1">
    <source>
        <dbReference type="ARBA" id="ARBA00008857"/>
    </source>
</evidence>
<dbReference type="RefSeq" id="WP_272459003.1">
    <property type="nucleotide sequence ID" value="NZ_JAGTJJ010000021.1"/>
</dbReference>
<dbReference type="CDD" id="cd00397">
    <property type="entry name" value="DNA_BRE_C"/>
    <property type="match status" value="1"/>
</dbReference>
<protein>
    <submittedName>
        <fullName evidence="6">Site-specific integrase</fullName>
    </submittedName>
</protein>
<comment type="similarity">
    <text evidence="1">Belongs to the 'phage' integrase family.</text>
</comment>
<reference evidence="6 7" key="1">
    <citation type="submission" date="2021-04" db="EMBL/GenBank/DDBJ databases">
        <title>Genome analysis of Polyangium sp.</title>
        <authorList>
            <person name="Li Y."/>
            <person name="Wang J."/>
        </authorList>
    </citation>
    <scope>NUCLEOTIDE SEQUENCE [LARGE SCALE GENOMIC DNA]</scope>
    <source>
        <strain evidence="6 7">SDU14</strain>
    </source>
</reference>
<dbReference type="AlphaFoldDB" id="A0A9X3X594"/>
<proteinExistence type="inferred from homology"/>